<comment type="caution">
    <text evidence="15">The sequence shown here is derived from an EMBL/GenBank/DDBJ whole genome shotgun (WGS) entry which is preliminary data.</text>
</comment>
<sequence>MKFCELTIDEFDSFVKDEFSHYTQSRAHYTGREAMNMDVHLVGVKEGERILAACLLTGAASLKFFKYYYTHKGPVMDHHNKELVQFFYTHLTQYLKARKGLFVLVDPYMTRNYLDGDGNVTEEQPVDDVIQTMESLGYVHRGYPVGYSMDSQARYFSVLDLTAKTDDELLKEMEYKTRRNINKTIEMGVQLRDLADDEMDKFFSLYRMAEDKHDFSLFGLETFKRMKKMYGDNARVVMAYIDLNDYLSRLQEQLSAKRTEFEASNEELKQNPDFRKLKNKTAELEKAVHQIEKKIAETEELKQSDGDILELASAIYIFNNHELYYLSSGSNPKYNKFMGAYHMQWEMIKFANQLGLKRYNFYGVSGDFNEETSPDMGVIKFKKGFNAYIDEQIGDFIKPLNGPAYKIYQLMKRK</sequence>
<keyword evidence="5" id="KW-0963">Cytoplasm</keyword>
<dbReference type="GO" id="GO:0016755">
    <property type="term" value="F:aminoacyltransferase activity"/>
    <property type="evidence" value="ECO:0007669"/>
    <property type="project" value="InterPro"/>
</dbReference>
<protein>
    <recommendedName>
        <fullName evidence="4">Aminoacyltransferase FemA</fullName>
        <ecNumber evidence="3">2.3.2.17</ecNumber>
    </recommendedName>
    <alternativeName>
        <fullName evidence="12">Factor essential for expression of methicillin resistance A</fullName>
    </alternativeName>
    <alternativeName>
        <fullName evidence="11">N-acetylmuramoyl-L-alanyl-D-glutamyl-L-lysyl-(N6-glycyl)-D-alanyl-D-alanine-diphosphoundecaprenyl-N-acetylglucosamine:glycine glycyltransferase</fullName>
    </alternativeName>
</protein>
<evidence type="ECO:0000256" key="4">
    <source>
        <dbReference type="ARBA" id="ARBA00016236"/>
    </source>
</evidence>
<evidence type="ECO:0000313" key="15">
    <source>
        <dbReference type="EMBL" id="TDL94203.1"/>
    </source>
</evidence>
<evidence type="ECO:0000256" key="11">
    <source>
        <dbReference type="ARBA" id="ARBA00030706"/>
    </source>
</evidence>
<dbReference type="GO" id="GO:0008360">
    <property type="term" value="P:regulation of cell shape"/>
    <property type="evidence" value="ECO:0007669"/>
    <property type="project" value="UniProtKB-KW"/>
</dbReference>
<dbReference type="EMBL" id="SCWA01000020">
    <property type="protein sequence ID" value="TDL94203.1"/>
    <property type="molecule type" value="Genomic_DNA"/>
</dbReference>
<dbReference type="InterPro" id="IPR016181">
    <property type="entry name" value="Acyl_CoA_acyltransferase"/>
</dbReference>
<comment type="catalytic activity">
    <reaction evidence="13">
        <text>beta-D-GlcNAc-(1-&gt;4)-Mur2Ac(oyl-L-Ala-D-isoglutaminyl-L-Lys-(N(6)-Gly)-D-Ala-D-Ala)-di-trans,octa-cis-undecaprenyl diphosphate + 2 glycyl-tRNA(Gly) = MurNAc-L-Ala-D-isoglutaminyl-L-Lys-(N(6)-tri-Gly)-D-Ala-D-Ala-diphospho-di-trans,octa-cis-undecaprenyl-GlcNAc + 2 tRNA(Gly) + 2 H(+)</text>
        <dbReference type="Rhea" id="RHEA:30439"/>
        <dbReference type="Rhea" id="RHEA-COMP:9664"/>
        <dbReference type="Rhea" id="RHEA-COMP:9683"/>
        <dbReference type="ChEBI" id="CHEBI:15378"/>
        <dbReference type="ChEBI" id="CHEBI:62234"/>
        <dbReference type="ChEBI" id="CHEBI:62235"/>
        <dbReference type="ChEBI" id="CHEBI:78442"/>
        <dbReference type="ChEBI" id="CHEBI:78522"/>
        <dbReference type="EC" id="2.3.2.17"/>
    </reaction>
</comment>
<dbReference type="Gene3D" id="1.20.58.90">
    <property type="match status" value="1"/>
</dbReference>
<evidence type="ECO:0000256" key="14">
    <source>
        <dbReference type="SAM" id="Coils"/>
    </source>
</evidence>
<keyword evidence="7" id="KW-0133">Cell shape</keyword>
<dbReference type="EC" id="2.3.2.17" evidence="3"/>
<dbReference type="SUPFAM" id="SSF55729">
    <property type="entry name" value="Acyl-CoA N-acyltransferases (Nat)"/>
    <property type="match status" value="2"/>
</dbReference>
<accession>A0A4R6BBA4</accession>
<reference evidence="15 16" key="1">
    <citation type="submission" date="2019-01" db="EMBL/GenBank/DDBJ databases">
        <title>Draft genome sequences of the type strains of six Macrococcus species.</title>
        <authorList>
            <person name="Mazhar S."/>
            <person name="Altermann E."/>
            <person name="Hill C."/>
            <person name="Mcauliffe O."/>
        </authorList>
    </citation>
    <scope>NUCLEOTIDE SEQUENCE [LARGE SCALE GENOMIC DNA]</scope>
    <source>
        <strain evidence="15 16">CCM4811</strain>
    </source>
</reference>
<dbReference type="SUPFAM" id="SSF46589">
    <property type="entry name" value="tRNA-binding arm"/>
    <property type="match status" value="1"/>
</dbReference>
<feature type="coiled-coil region" evidence="14">
    <location>
        <begin position="247"/>
        <end position="304"/>
    </location>
</feature>
<keyword evidence="16" id="KW-1185">Reference proteome</keyword>
<evidence type="ECO:0000256" key="3">
    <source>
        <dbReference type="ARBA" id="ARBA00012466"/>
    </source>
</evidence>
<dbReference type="OrthoDB" id="2173585at2"/>
<keyword evidence="14" id="KW-0175">Coiled coil</keyword>
<comment type="subcellular location">
    <subcellularLocation>
        <location evidence="1">Cytoplasm</location>
    </subcellularLocation>
</comment>
<dbReference type="Gene3D" id="3.40.630.30">
    <property type="match status" value="2"/>
</dbReference>
<dbReference type="Pfam" id="PF02388">
    <property type="entry name" value="FemAB"/>
    <property type="match status" value="1"/>
</dbReference>
<dbReference type="GO" id="GO:0000166">
    <property type="term" value="F:nucleotide binding"/>
    <property type="evidence" value="ECO:0007669"/>
    <property type="project" value="InterPro"/>
</dbReference>
<dbReference type="RefSeq" id="WP_133432633.1">
    <property type="nucleotide sequence ID" value="NZ_CP092179.1"/>
</dbReference>
<evidence type="ECO:0000256" key="10">
    <source>
        <dbReference type="ARBA" id="ARBA00023316"/>
    </source>
</evidence>
<evidence type="ECO:0000313" key="16">
    <source>
        <dbReference type="Proteomes" id="UP000295310"/>
    </source>
</evidence>
<evidence type="ECO:0000256" key="12">
    <source>
        <dbReference type="ARBA" id="ARBA00032233"/>
    </source>
</evidence>
<evidence type="ECO:0000256" key="1">
    <source>
        <dbReference type="ARBA" id="ARBA00004496"/>
    </source>
</evidence>
<organism evidence="15 16">
    <name type="scientific">Macrococcus brunensis</name>
    <dbReference type="NCBI Taxonomy" id="198483"/>
    <lineage>
        <taxon>Bacteria</taxon>
        <taxon>Bacillati</taxon>
        <taxon>Bacillota</taxon>
        <taxon>Bacilli</taxon>
        <taxon>Bacillales</taxon>
        <taxon>Staphylococcaceae</taxon>
        <taxon>Macrococcus</taxon>
    </lineage>
</organism>
<dbReference type="PROSITE" id="PS51191">
    <property type="entry name" value="FEMABX"/>
    <property type="match status" value="1"/>
</dbReference>
<dbReference type="InterPro" id="IPR010978">
    <property type="entry name" value="tRNA-bd_arm"/>
</dbReference>
<dbReference type="GO" id="GO:0071555">
    <property type="term" value="P:cell wall organization"/>
    <property type="evidence" value="ECO:0007669"/>
    <property type="project" value="UniProtKB-KW"/>
</dbReference>
<dbReference type="InterPro" id="IPR003447">
    <property type="entry name" value="FEMABX"/>
</dbReference>
<keyword evidence="8" id="KW-0573">Peptidoglycan synthesis</keyword>
<dbReference type="Proteomes" id="UP000295310">
    <property type="component" value="Unassembled WGS sequence"/>
</dbReference>
<evidence type="ECO:0000256" key="8">
    <source>
        <dbReference type="ARBA" id="ARBA00022984"/>
    </source>
</evidence>
<dbReference type="GO" id="GO:0009252">
    <property type="term" value="P:peptidoglycan biosynthetic process"/>
    <property type="evidence" value="ECO:0007669"/>
    <property type="project" value="UniProtKB-KW"/>
</dbReference>
<evidence type="ECO:0000256" key="6">
    <source>
        <dbReference type="ARBA" id="ARBA00022679"/>
    </source>
</evidence>
<dbReference type="GO" id="GO:0005737">
    <property type="term" value="C:cytoplasm"/>
    <property type="evidence" value="ECO:0007669"/>
    <property type="project" value="UniProtKB-SubCell"/>
</dbReference>
<evidence type="ECO:0000256" key="7">
    <source>
        <dbReference type="ARBA" id="ARBA00022960"/>
    </source>
</evidence>
<dbReference type="InterPro" id="IPR050644">
    <property type="entry name" value="PG_Glycine_Bridge_Synth"/>
</dbReference>
<name>A0A4R6BBA4_9STAP</name>
<dbReference type="AlphaFoldDB" id="A0A4R6BBA4"/>
<comment type="similarity">
    <text evidence="2">Belongs to the FemABX family.</text>
</comment>
<dbReference type="PANTHER" id="PTHR36174:SF2">
    <property type="entry name" value="AMINOACYLTRANSFERASE FEMA"/>
    <property type="match status" value="1"/>
</dbReference>
<evidence type="ECO:0000256" key="13">
    <source>
        <dbReference type="ARBA" id="ARBA00047483"/>
    </source>
</evidence>
<evidence type="ECO:0000256" key="2">
    <source>
        <dbReference type="ARBA" id="ARBA00009943"/>
    </source>
</evidence>
<keyword evidence="9 15" id="KW-0012">Acyltransferase</keyword>
<keyword evidence="10" id="KW-0961">Cell wall biogenesis/degradation</keyword>
<keyword evidence="6 15" id="KW-0808">Transferase</keyword>
<proteinExistence type="inferred from homology"/>
<gene>
    <name evidence="15" type="ORF">ERX27_09730</name>
</gene>
<dbReference type="PANTHER" id="PTHR36174">
    <property type="entry name" value="LIPID II:GLYCINE GLYCYLTRANSFERASE"/>
    <property type="match status" value="1"/>
</dbReference>
<evidence type="ECO:0000256" key="5">
    <source>
        <dbReference type="ARBA" id="ARBA00022490"/>
    </source>
</evidence>
<evidence type="ECO:0000256" key="9">
    <source>
        <dbReference type="ARBA" id="ARBA00023315"/>
    </source>
</evidence>